<dbReference type="PANTHER" id="PTHR34990:SF1">
    <property type="entry name" value="UDP-2,3-DIACYLGLUCOSAMINE HYDROLASE"/>
    <property type="match status" value="1"/>
</dbReference>
<dbReference type="GO" id="GO:0008758">
    <property type="term" value="F:UDP-2,3-diacylglucosamine hydrolase activity"/>
    <property type="evidence" value="ECO:0007669"/>
    <property type="project" value="TreeGrafter"/>
</dbReference>
<sequence>MYYFASDIHLGLQIGSDPENRERLLVQWLDEVSKDADAIFLVGDIFDFWYEYRYVVPKGFTRLLGKLSELTDRGIPVHFFGGNHDIWTYRYLHDECGVTLYHSPYTEFELDGRKVIVGHGDMLGPRPAGQRILSAIFRSRLLQWLFSMLHPYWAMMLGKGWSRSNRTSRPVAHIFRGEEEPIIGFAHEYQRTHPSAPADLFICGHTHCAEVYPLPEGGAVAFLGEWIDNPLYGVLGPGGFELKGYPDRAVIGKSGTTRQ</sequence>
<dbReference type="CDD" id="cd07398">
    <property type="entry name" value="MPP_YbbF-LpxH"/>
    <property type="match status" value="1"/>
</dbReference>
<accession>G5H5J3</accession>
<dbReference type="GO" id="GO:0016020">
    <property type="term" value="C:membrane"/>
    <property type="evidence" value="ECO:0007669"/>
    <property type="project" value="GOC"/>
</dbReference>
<dbReference type="EMBL" id="ADLD01000003">
    <property type="protein sequence ID" value="EHB93432.1"/>
    <property type="molecule type" value="Genomic_DNA"/>
</dbReference>
<dbReference type="InterPro" id="IPR029052">
    <property type="entry name" value="Metallo-depent_PP-like"/>
</dbReference>
<evidence type="ECO:0000259" key="7">
    <source>
        <dbReference type="Pfam" id="PF00149"/>
    </source>
</evidence>
<feature type="domain" description="Calcineurin-like phosphoesterase" evidence="7">
    <location>
        <begin position="4"/>
        <end position="208"/>
    </location>
</feature>
<evidence type="ECO:0000256" key="6">
    <source>
        <dbReference type="ARBA" id="ARBA00023211"/>
    </source>
</evidence>
<evidence type="ECO:0000313" key="9">
    <source>
        <dbReference type="Proteomes" id="UP000006008"/>
    </source>
</evidence>
<keyword evidence="9" id="KW-1185">Reference proteome</keyword>
<keyword evidence="3" id="KW-0479">Metal-binding</keyword>
<dbReference type="Proteomes" id="UP000006008">
    <property type="component" value="Unassembled WGS sequence"/>
</dbReference>
<reference evidence="8 9" key="1">
    <citation type="submission" date="2011-08" db="EMBL/GenBank/DDBJ databases">
        <title>The Genome Sequence of Alistipes indistinctus YIT 12060.</title>
        <authorList>
            <consortium name="The Broad Institute Genome Sequencing Platform"/>
            <person name="Earl A."/>
            <person name="Ward D."/>
            <person name="Feldgarden M."/>
            <person name="Gevers D."/>
            <person name="Morotomi M."/>
            <person name="Young S.K."/>
            <person name="Zeng Q."/>
            <person name="Gargeya S."/>
            <person name="Fitzgerald M."/>
            <person name="Haas B."/>
            <person name="Abouelleil A."/>
            <person name="Alvarado L."/>
            <person name="Arachchi H.M."/>
            <person name="Berlin A."/>
            <person name="Brown A."/>
            <person name="Chapman S.B."/>
            <person name="Chen Z."/>
            <person name="Dunbar C."/>
            <person name="Freedman E."/>
            <person name="Gearin G."/>
            <person name="Gellesch M."/>
            <person name="Goldberg J."/>
            <person name="Griggs A."/>
            <person name="Gujja S."/>
            <person name="Heiman D."/>
            <person name="Howarth C."/>
            <person name="Larson L."/>
            <person name="Lui A."/>
            <person name="MacDonald P.J.P."/>
            <person name="Montmayeur A."/>
            <person name="Murphy C."/>
            <person name="Neiman D."/>
            <person name="Pearson M."/>
            <person name="Priest M."/>
            <person name="Roberts A."/>
            <person name="Saif S."/>
            <person name="Shea T."/>
            <person name="Shenoy N."/>
            <person name="Sisk P."/>
            <person name="Stolte C."/>
            <person name="Sykes S."/>
            <person name="Wortman J."/>
            <person name="Nusbaum C."/>
            <person name="Birren B."/>
        </authorList>
    </citation>
    <scope>NUCLEOTIDE SEQUENCE [LARGE SCALE GENOMIC DNA]</scope>
    <source>
        <strain evidence="8 9">YIT 12060</strain>
    </source>
</reference>
<protein>
    <recommendedName>
        <fullName evidence="7">Calcineurin-like phosphoesterase domain-containing protein</fullName>
    </recommendedName>
</protein>
<dbReference type="HOGENOM" id="CLU_074586_1_0_10"/>
<comment type="caution">
    <text evidence="8">The sequence shown here is derived from an EMBL/GenBank/DDBJ whole genome shotgun (WGS) entry which is preliminary data.</text>
</comment>
<evidence type="ECO:0000256" key="1">
    <source>
        <dbReference type="ARBA" id="ARBA00022475"/>
    </source>
</evidence>
<evidence type="ECO:0000256" key="4">
    <source>
        <dbReference type="ARBA" id="ARBA00022801"/>
    </source>
</evidence>
<dbReference type="InterPro" id="IPR043461">
    <property type="entry name" value="LpxH-like"/>
</dbReference>
<dbReference type="SUPFAM" id="SSF56300">
    <property type="entry name" value="Metallo-dependent phosphatases"/>
    <property type="match status" value="1"/>
</dbReference>
<dbReference type="STRING" id="742725.HMPREF9450_00203"/>
<dbReference type="Gene3D" id="3.60.21.10">
    <property type="match status" value="1"/>
</dbReference>
<dbReference type="PANTHER" id="PTHR34990">
    <property type="entry name" value="UDP-2,3-DIACYLGLUCOSAMINE HYDROLASE-RELATED"/>
    <property type="match status" value="1"/>
</dbReference>
<dbReference type="OrthoDB" id="9802481at2"/>
<evidence type="ECO:0000256" key="5">
    <source>
        <dbReference type="ARBA" id="ARBA00023136"/>
    </source>
</evidence>
<evidence type="ECO:0000256" key="2">
    <source>
        <dbReference type="ARBA" id="ARBA00022519"/>
    </source>
</evidence>
<dbReference type="AlphaFoldDB" id="G5H5J3"/>
<dbReference type="RefSeq" id="WP_009133009.1">
    <property type="nucleotide sequence ID" value="NZ_CP102250.1"/>
</dbReference>
<dbReference type="InterPro" id="IPR004843">
    <property type="entry name" value="Calcineurin-like_PHP"/>
</dbReference>
<organism evidence="8 9">
    <name type="scientific">Alistipes indistinctus YIT 12060</name>
    <dbReference type="NCBI Taxonomy" id="742725"/>
    <lineage>
        <taxon>Bacteria</taxon>
        <taxon>Pseudomonadati</taxon>
        <taxon>Bacteroidota</taxon>
        <taxon>Bacteroidia</taxon>
        <taxon>Bacteroidales</taxon>
        <taxon>Rikenellaceae</taxon>
        <taxon>Alistipes</taxon>
    </lineage>
</organism>
<proteinExistence type="predicted"/>
<keyword evidence="4" id="KW-0378">Hydrolase</keyword>
<name>G5H5J3_9BACT</name>
<dbReference type="GO" id="GO:0009245">
    <property type="term" value="P:lipid A biosynthetic process"/>
    <property type="evidence" value="ECO:0007669"/>
    <property type="project" value="TreeGrafter"/>
</dbReference>
<keyword evidence="6" id="KW-0464">Manganese</keyword>
<dbReference type="GeneID" id="92816626"/>
<evidence type="ECO:0000313" key="8">
    <source>
        <dbReference type="EMBL" id="EHB93432.1"/>
    </source>
</evidence>
<dbReference type="Pfam" id="PF00149">
    <property type="entry name" value="Metallophos"/>
    <property type="match status" value="1"/>
</dbReference>
<dbReference type="GO" id="GO:0046872">
    <property type="term" value="F:metal ion binding"/>
    <property type="evidence" value="ECO:0007669"/>
    <property type="project" value="UniProtKB-KW"/>
</dbReference>
<dbReference type="PATRIC" id="fig|742725.3.peg.228"/>
<keyword evidence="5" id="KW-0472">Membrane</keyword>
<gene>
    <name evidence="8" type="ORF">HMPREF9450_00203</name>
</gene>
<keyword evidence="1" id="KW-1003">Cell membrane</keyword>
<dbReference type="eggNOG" id="COG2908">
    <property type="taxonomic scope" value="Bacteria"/>
</dbReference>
<keyword evidence="2" id="KW-0997">Cell inner membrane</keyword>
<evidence type="ECO:0000256" key="3">
    <source>
        <dbReference type="ARBA" id="ARBA00022723"/>
    </source>
</evidence>